<dbReference type="SUPFAM" id="SSF52540">
    <property type="entry name" value="P-loop containing nucleoside triphosphate hydrolases"/>
    <property type="match status" value="1"/>
</dbReference>
<sequence length="145" mass="16950">MDEGPKRFFEGEEPKDKSRELIMQTLEQQTNWDGTPLVKYDGFWIPIAEFIDFPFSLEEEEQGVIKQISEFCSFENLSNLEVNKTWNFLSVVENSSIFRKGEVGDSKNYLTPVMAERIEKIIESKLEGSGLTFKNYYHSKDESWN</sequence>
<evidence type="ECO:0000256" key="2">
    <source>
        <dbReference type="ARBA" id="ARBA00022679"/>
    </source>
</evidence>
<protein>
    <recommendedName>
        <fullName evidence="3">Sulfotransferase</fullName>
        <ecNumber evidence="3">2.8.2.-</ecNumber>
    </recommendedName>
</protein>
<gene>
    <name evidence="5" type="ORF">BUALT_Bualt05G0022600</name>
</gene>
<dbReference type="PANTHER" id="PTHR11783">
    <property type="entry name" value="SULFOTRANSFERASE SULT"/>
    <property type="match status" value="1"/>
</dbReference>
<keyword evidence="2 3" id="KW-0808">Transferase</keyword>
<proteinExistence type="inferred from homology"/>
<dbReference type="EC" id="2.8.2.-" evidence="3"/>
<dbReference type="InterPro" id="IPR027417">
    <property type="entry name" value="P-loop_NTPase"/>
</dbReference>
<organism evidence="5 6">
    <name type="scientific">Buddleja alternifolia</name>
    <dbReference type="NCBI Taxonomy" id="168488"/>
    <lineage>
        <taxon>Eukaryota</taxon>
        <taxon>Viridiplantae</taxon>
        <taxon>Streptophyta</taxon>
        <taxon>Embryophyta</taxon>
        <taxon>Tracheophyta</taxon>
        <taxon>Spermatophyta</taxon>
        <taxon>Magnoliopsida</taxon>
        <taxon>eudicotyledons</taxon>
        <taxon>Gunneridae</taxon>
        <taxon>Pentapetalae</taxon>
        <taxon>asterids</taxon>
        <taxon>lamiids</taxon>
        <taxon>Lamiales</taxon>
        <taxon>Scrophulariaceae</taxon>
        <taxon>Buddlejeae</taxon>
        <taxon>Buddleja</taxon>
    </lineage>
</organism>
<accession>A0AAV6XPG2</accession>
<comment type="similarity">
    <text evidence="1 3">Belongs to the sulfotransferase 1 family.</text>
</comment>
<feature type="domain" description="Sulfotransferase" evidence="4">
    <location>
        <begin position="47"/>
        <end position="130"/>
    </location>
</feature>
<name>A0AAV6XPG2_9LAMI</name>
<dbReference type="AlphaFoldDB" id="A0AAV6XPG2"/>
<evidence type="ECO:0000256" key="3">
    <source>
        <dbReference type="RuleBase" id="RU361155"/>
    </source>
</evidence>
<dbReference type="Gene3D" id="3.40.50.300">
    <property type="entry name" value="P-loop containing nucleotide triphosphate hydrolases"/>
    <property type="match status" value="1"/>
</dbReference>
<comment type="caution">
    <text evidence="5">The sequence shown here is derived from an EMBL/GenBank/DDBJ whole genome shotgun (WGS) entry which is preliminary data.</text>
</comment>
<dbReference type="Proteomes" id="UP000826271">
    <property type="component" value="Unassembled WGS sequence"/>
</dbReference>
<dbReference type="InterPro" id="IPR000863">
    <property type="entry name" value="Sulfotransferase_dom"/>
</dbReference>
<evidence type="ECO:0000313" key="6">
    <source>
        <dbReference type="Proteomes" id="UP000826271"/>
    </source>
</evidence>
<evidence type="ECO:0000313" key="5">
    <source>
        <dbReference type="EMBL" id="KAG8381917.1"/>
    </source>
</evidence>
<dbReference type="GO" id="GO:0008146">
    <property type="term" value="F:sulfotransferase activity"/>
    <property type="evidence" value="ECO:0007669"/>
    <property type="project" value="InterPro"/>
</dbReference>
<keyword evidence="6" id="KW-1185">Reference proteome</keyword>
<evidence type="ECO:0000256" key="1">
    <source>
        <dbReference type="ARBA" id="ARBA00005771"/>
    </source>
</evidence>
<dbReference type="EMBL" id="WHWC01000005">
    <property type="protein sequence ID" value="KAG8381917.1"/>
    <property type="molecule type" value="Genomic_DNA"/>
</dbReference>
<evidence type="ECO:0000259" key="4">
    <source>
        <dbReference type="Pfam" id="PF00685"/>
    </source>
</evidence>
<dbReference type="Pfam" id="PF00685">
    <property type="entry name" value="Sulfotransfer_1"/>
    <property type="match status" value="1"/>
</dbReference>
<reference evidence="5" key="1">
    <citation type="submission" date="2019-10" db="EMBL/GenBank/DDBJ databases">
        <authorList>
            <person name="Zhang R."/>
            <person name="Pan Y."/>
            <person name="Wang J."/>
            <person name="Ma R."/>
            <person name="Yu S."/>
        </authorList>
    </citation>
    <scope>NUCLEOTIDE SEQUENCE</scope>
    <source>
        <strain evidence="5">LA-IB0</strain>
        <tissue evidence="5">Leaf</tissue>
    </source>
</reference>